<evidence type="ECO:0000256" key="1">
    <source>
        <dbReference type="ARBA" id="ARBA00004498"/>
    </source>
</evidence>
<evidence type="ECO:0000256" key="2">
    <source>
        <dbReference type="ARBA" id="ARBA00022525"/>
    </source>
</evidence>
<proteinExistence type="predicted"/>
<reference evidence="5" key="1">
    <citation type="submission" date="2025-08" db="UniProtKB">
        <authorList>
            <consortium name="Ensembl"/>
        </authorList>
    </citation>
    <scope>IDENTIFICATION</scope>
</reference>
<dbReference type="GO" id="GO:0005581">
    <property type="term" value="C:collagen trimer"/>
    <property type="evidence" value="ECO:0007669"/>
    <property type="project" value="UniProtKB-KW"/>
</dbReference>
<dbReference type="PANTHER" id="PTHR15427:SF33">
    <property type="entry name" value="COLLAGEN IV NC1 DOMAIN-CONTAINING PROTEIN"/>
    <property type="match status" value="1"/>
</dbReference>
<protein>
    <submittedName>
        <fullName evidence="5">Cerebellin 20</fullName>
    </submittedName>
</protein>
<dbReference type="SUPFAM" id="SSF49842">
    <property type="entry name" value="TNF-like"/>
    <property type="match status" value="1"/>
</dbReference>
<keyword evidence="2" id="KW-0964">Secreted</keyword>
<evidence type="ECO:0000313" key="5">
    <source>
        <dbReference type="Ensembl" id="ENSSDUP00000016862.1"/>
    </source>
</evidence>
<accession>A0A3B4UEP9</accession>
<comment type="subcellular location">
    <subcellularLocation>
        <location evidence="1">Secreted</location>
        <location evidence="1">Extracellular space</location>
        <location evidence="1">Extracellular matrix</location>
    </subcellularLocation>
</comment>
<dbReference type="AlphaFoldDB" id="A0A3B4UEP9"/>
<dbReference type="PROSITE" id="PS50871">
    <property type="entry name" value="C1Q"/>
    <property type="match status" value="1"/>
</dbReference>
<reference evidence="5" key="2">
    <citation type="submission" date="2025-09" db="UniProtKB">
        <authorList>
            <consortium name="Ensembl"/>
        </authorList>
    </citation>
    <scope>IDENTIFICATION</scope>
</reference>
<dbReference type="SMART" id="SM00110">
    <property type="entry name" value="C1Q"/>
    <property type="match status" value="1"/>
</dbReference>
<dbReference type="GeneTree" id="ENSGT00940000163520"/>
<dbReference type="InterPro" id="IPR050392">
    <property type="entry name" value="Collagen/C1q_domain"/>
</dbReference>
<organism evidence="5 6">
    <name type="scientific">Seriola dumerili</name>
    <name type="common">Greater amberjack</name>
    <name type="synonym">Caranx dumerili</name>
    <dbReference type="NCBI Taxonomy" id="41447"/>
    <lineage>
        <taxon>Eukaryota</taxon>
        <taxon>Metazoa</taxon>
        <taxon>Chordata</taxon>
        <taxon>Craniata</taxon>
        <taxon>Vertebrata</taxon>
        <taxon>Euteleostomi</taxon>
        <taxon>Actinopterygii</taxon>
        <taxon>Neopterygii</taxon>
        <taxon>Teleostei</taxon>
        <taxon>Neoteleostei</taxon>
        <taxon>Acanthomorphata</taxon>
        <taxon>Carangaria</taxon>
        <taxon>Carangiformes</taxon>
        <taxon>Carangidae</taxon>
        <taxon>Seriola</taxon>
    </lineage>
</organism>
<dbReference type="Gene3D" id="2.60.120.40">
    <property type="match status" value="1"/>
</dbReference>
<evidence type="ECO:0000313" key="6">
    <source>
        <dbReference type="Proteomes" id="UP000261420"/>
    </source>
</evidence>
<dbReference type="Ensembl" id="ENSSDUT00000017167.1">
    <property type="protein sequence ID" value="ENSSDUP00000016862.1"/>
    <property type="gene ID" value="ENSSDUG00000012303.1"/>
</dbReference>
<evidence type="ECO:0000259" key="4">
    <source>
        <dbReference type="PROSITE" id="PS50871"/>
    </source>
</evidence>
<dbReference type="PRINTS" id="PR00007">
    <property type="entry name" value="COMPLEMNTC1Q"/>
</dbReference>
<dbReference type="InterPro" id="IPR008983">
    <property type="entry name" value="Tumour_necrosis_fac-like_dom"/>
</dbReference>
<feature type="domain" description="C1q" evidence="4">
    <location>
        <begin position="49"/>
        <end position="194"/>
    </location>
</feature>
<dbReference type="Proteomes" id="UP000261420">
    <property type="component" value="Unplaced"/>
</dbReference>
<name>A0A3B4UEP9_SERDU</name>
<sequence length="194" mass="21163">MYLRVFAFSVQHGPGLLWLLSDPAKGEHDQDILLNVCFSNLSSLLPSASPASRTAFSVALFNDVTFQCYGPFTLNTNIIYKHVFLNLGDSYSVDTGIFTVPHSGVYTIAITIYSDAGSSGRLLAACACLQVNGQVVSQSREQNRDDQEDSATVVLVLQLMAGDKVAVNLPEGCFLCEYNSFFNTFSAFLLYATE</sequence>
<dbReference type="PANTHER" id="PTHR15427">
    <property type="entry name" value="EMILIN ELASTIN MICROFIBRIL INTERFACE-LOCATED PROTEIN ELASTIN MICROFIBRIL INTERFACER"/>
    <property type="match status" value="1"/>
</dbReference>
<keyword evidence="6" id="KW-1185">Reference proteome</keyword>
<evidence type="ECO:0000256" key="3">
    <source>
        <dbReference type="ARBA" id="ARBA00022530"/>
    </source>
</evidence>
<keyword evidence="3" id="KW-0272">Extracellular matrix</keyword>
<dbReference type="Pfam" id="PF00386">
    <property type="entry name" value="C1q"/>
    <property type="match status" value="1"/>
</dbReference>
<dbReference type="InterPro" id="IPR001073">
    <property type="entry name" value="C1q_dom"/>
</dbReference>